<dbReference type="SMART" id="SM00198">
    <property type="entry name" value="SCP"/>
    <property type="match status" value="3"/>
</dbReference>
<feature type="domain" description="SCP" evidence="3">
    <location>
        <begin position="129"/>
        <end position="255"/>
    </location>
</feature>
<feature type="domain" description="SCP" evidence="3">
    <location>
        <begin position="538"/>
        <end position="664"/>
    </location>
</feature>
<dbReference type="Gene3D" id="3.40.33.10">
    <property type="entry name" value="CAP"/>
    <property type="match status" value="3"/>
</dbReference>
<feature type="region of interest" description="Disordered" evidence="1">
    <location>
        <begin position="733"/>
        <end position="855"/>
    </location>
</feature>
<feature type="compositionally biased region" description="Low complexity" evidence="1">
    <location>
        <begin position="88"/>
        <end position="119"/>
    </location>
</feature>
<sequence length="996" mass="115960">MNIIYYILLSVYFFLSTNQTELKFNDKRAIHESGSKKYIINGEQFETLKGAQYFDKKNNNNSKNKKPIKGPTKKPNNKKTTIKPKPKPTTTKPKPKPTTTKSKPTVTKPKPTQPPTTTTEVSEEVKIANLKATYYKVTNDIRKKHKSPPLIVNKELEERAEQYIKRYAQDKIERGEVNYGINIAYTKNPNPTDVVEFWYESVESYDYSNPEWTGSTNRFISMVWRSATDIGCAVAHIDEDYYICCQYFRLGDVYDQEELKRNYKKYNLTLEFINFKLLDKSDNKFFDNKLNYIEKSRVFIQVEKVFSKSYLFEKIVNKKDSDNKNEKIITHQFNYFRGFLQRLFTLDSIYSDDLNIFTFKINKILYKNVSFQFFIINFKMNIICYIFFFIYFFSSTNQAESKSNDKRAIHENGSKNYVINGEQFETLKGAQDFDKKKDNNSKIKKPMGRPTQKPNNKKTTIKPKPKPKPTPTKPKPKPTPTKPKPKPTTTKPKPKPTTTRPKPTVTKPKPTQPPTTTATKPKPPTTTTTVSEEVKIANLKATYYKVTNDIRKKHKSPPLRINEELEEKAEQYARRYAQDKIERGEENYGINIAHTRHPNPTDVVEFWYESVESYDYSNPEWTGNTNRFISMVWRSATDIGCAVAHIDKDYYICCQYFRLGDVYDEEELKRNIHLTCLVRSRIFDFKFFNIKLDFVESKLDDIEFVHENDAKKYVVNKKQFESLAPAKNYNERKNEILKIKRPTNRPINKKPIKKPNNKPKPPGLRPKPPGLRPKPPGLRPKPPGPRPKPPGPKPIPPGPRPKPPGPRPIPPGPKPKPTTTKPKPKPTTTKPKPKPTTTKPKPTQPPTTTTEVPEEVKIANLKATYYKVTNDLRERHKSLPLRISQDLEERAEEYARRYAEDKRFLWEDNYGINVVHTENPNPIDVVEFWYESVVNYDYSNPDYNSGADRFINMVWSSATQIGCAVVHTDEYYICCLYFRLGDIDNQEELRRNVLKP</sequence>
<feature type="compositionally biased region" description="Pro residues" evidence="1">
    <location>
        <begin position="468"/>
        <end position="482"/>
    </location>
</feature>
<feature type="compositionally biased region" description="Basic residues" evidence="1">
    <location>
        <begin position="739"/>
        <end position="757"/>
    </location>
</feature>
<evidence type="ECO:0000256" key="1">
    <source>
        <dbReference type="SAM" id="MobiDB-lite"/>
    </source>
</evidence>
<dbReference type="SUPFAM" id="SSF55797">
    <property type="entry name" value="PR-1-like"/>
    <property type="match status" value="3"/>
</dbReference>
<evidence type="ECO:0000313" key="5">
    <source>
        <dbReference type="WBParaSite" id="TCONS_00015626.p1"/>
    </source>
</evidence>
<reference evidence="5" key="1">
    <citation type="submission" date="2024-02" db="UniProtKB">
        <authorList>
            <consortium name="WormBaseParasite"/>
        </authorList>
    </citation>
    <scope>IDENTIFICATION</scope>
</reference>
<feature type="chain" id="PRO_5042111825" description="SCP domain-containing protein" evidence="2">
    <location>
        <begin position="20"/>
        <end position="996"/>
    </location>
</feature>
<keyword evidence="2" id="KW-0732">Signal</keyword>
<evidence type="ECO:0000256" key="2">
    <source>
        <dbReference type="SAM" id="SignalP"/>
    </source>
</evidence>
<name>A0AAF5DPW5_STRER</name>
<protein>
    <recommendedName>
        <fullName evidence="3">SCP domain-containing protein</fullName>
    </recommendedName>
</protein>
<feature type="compositionally biased region" description="Basic residues" evidence="1">
    <location>
        <begin position="455"/>
        <end position="467"/>
    </location>
</feature>
<dbReference type="Pfam" id="PF00188">
    <property type="entry name" value="CAP"/>
    <property type="match status" value="3"/>
</dbReference>
<feature type="compositionally biased region" description="Pro residues" evidence="1">
    <location>
        <begin position="758"/>
        <end position="816"/>
    </location>
</feature>
<organism evidence="4 5">
    <name type="scientific">Strongyloides stercoralis</name>
    <name type="common">Threadworm</name>
    <dbReference type="NCBI Taxonomy" id="6248"/>
    <lineage>
        <taxon>Eukaryota</taxon>
        <taxon>Metazoa</taxon>
        <taxon>Ecdysozoa</taxon>
        <taxon>Nematoda</taxon>
        <taxon>Chromadorea</taxon>
        <taxon>Rhabditida</taxon>
        <taxon>Tylenchina</taxon>
        <taxon>Panagrolaimomorpha</taxon>
        <taxon>Strongyloidoidea</taxon>
        <taxon>Strongyloididae</taxon>
        <taxon>Strongyloides</taxon>
    </lineage>
</organism>
<feature type="compositionally biased region" description="Low complexity" evidence="1">
    <location>
        <begin position="817"/>
        <end position="850"/>
    </location>
</feature>
<dbReference type="WBParaSite" id="TCONS_00015626.p1">
    <property type="protein sequence ID" value="TCONS_00015626.p1"/>
    <property type="gene ID" value="XLOC_010219"/>
</dbReference>
<dbReference type="AlphaFoldDB" id="A0AAF5DPW5"/>
<feature type="compositionally biased region" description="Basic and acidic residues" evidence="1">
    <location>
        <begin position="431"/>
        <end position="441"/>
    </location>
</feature>
<feature type="region of interest" description="Disordered" evidence="1">
    <location>
        <begin position="52"/>
        <end position="122"/>
    </location>
</feature>
<evidence type="ECO:0000313" key="4">
    <source>
        <dbReference type="Proteomes" id="UP000035681"/>
    </source>
</evidence>
<accession>A0AAF5DPW5</accession>
<evidence type="ECO:0000259" key="3">
    <source>
        <dbReference type="SMART" id="SM00198"/>
    </source>
</evidence>
<keyword evidence="4" id="KW-1185">Reference proteome</keyword>
<feature type="region of interest" description="Disordered" evidence="1">
    <location>
        <begin position="428"/>
        <end position="531"/>
    </location>
</feature>
<feature type="domain" description="SCP" evidence="3">
    <location>
        <begin position="860"/>
        <end position="985"/>
    </location>
</feature>
<dbReference type="PANTHER" id="PTHR10334">
    <property type="entry name" value="CYSTEINE-RICH SECRETORY PROTEIN-RELATED"/>
    <property type="match status" value="1"/>
</dbReference>
<feature type="signal peptide" evidence="2">
    <location>
        <begin position="1"/>
        <end position="19"/>
    </location>
</feature>
<feature type="compositionally biased region" description="Low complexity" evidence="1">
    <location>
        <begin position="487"/>
        <end position="529"/>
    </location>
</feature>
<feature type="compositionally biased region" description="Basic residues" evidence="1">
    <location>
        <begin position="63"/>
        <end position="86"/>
    </location>
</feature>
<proteinExistence type="predicted"/>
<dbReference type="Proteomes" id="UP000035681">
    <property type="component" value="Unplaced"/>
</dbReference>
<dbReference type="InterPro" id="IPR035940">
    <property type="entry name" value="CAP_sf"/>
</dbReference>
<dbReference type="InterPro" id="IPR001283">
    <property type="entry name" value="CRISP-related"/>
</dbReference>
<dbReference type="InterPro" id="IPR014044">
    <property type="entry name" value="CAP_dom"/>
</dbReference>